<dbReference type="InterPro" id="IPR041118">
    <property type="entry name" value="Rx_N"/>
</dbReference>
<dbReference type="GO" id="GO:0043531">
    <property type="term" value="F:ADP binding"/>
    <property type="evidence" value="ECO:0007669"/>
    <property type="project" value="InterPro"/>
</dbReference>
<evidence type="ECO:0000259" key="14">
    <source>
        <dbReference type="Pfam" id="PF23598"/>
    </source>
</evidence>
<dbReference type="Pfam" id="PF00931">
    <property type="entry name" value="NB-ARC"/>
    <property type="match status" value="1"/>
</dbReference>
<dbReference type="Gene3D" id="3.80.10.10">
    <property type="entry name" value="Ribonuclease Inhibitor"/>
    <property type="match status" value="1"/>
</dbReference>
<keyword evidence="16" id="KW-1185">Reference proteome</keyword>
<dbReference type="Pfam" id="PF23598">
    <property type="entry name" value="LRR_14"/>
    <property type="match status" value="1"/>
</dbReference>
<feature type="compositionally biased region" description="Basic and acidic residues" evidence="10">
    <location>
        <begin position="847"/>
        <end position="863"/>
    </location>
</feature>
<proteinExistence type="inferred from homology"/>
<evidence type="ECO:0000256" key="10">
    <source>
        <dbReference type="SAM" id="MobiDB-lite"/>
    </source>
</evidence>
<dbReference type="GO" id="GO:0016020">
    <property type="term" value="C:membrane"/>
    <property type="evidence" value="ECO:0007669"/>
    <property type="project" value="UniProtKB-SubCell"/>
</dbReference>
<dbReference type="InterPro" id="IPR027417">
    <property type="entry name" value="P-loop_NTPase"/>
</dbReference>
<reference evidence="15" key="1">
    <citation type="submission" date="2023-12" db="EMBL/GenBank/DDBJ databases">
        <title>Genome assembly of Anisodus tanguticus.</title>
        <authorList>
            <person name="Wang Y.-J."/>
        </authorList>
    </citation>
    <scope>NUCLEOTIDE SEQUENCE</scope>
    <source>
        <strain evidence="15">KB-2021</strain>
        <tissue evidence="15">Leaf</tissue>
    </source>
</reference>
<feature type="domain" description="Disease resistance protein winged helix" evidence="13">
    <location>
        <begin position="424"/>
        <end position="494"/>
    </location>
</feature>
<keyword evidence="7" id="KW-0067">ATP-binding</keyword>
<sequence>MDPLTAAALTTAVTTTVSLLVENLSYLISYNCKLIADLEKSCRDLLEEVKRLNAFLVDNAKLRSNSSQWDVLVDKIRRTVYKAEDVIDKLLVQAKLNEKTHVFKKMVKKTNKDRNFAEEINEILEDVKKILADNQHLFEASPVIDHQPEKVVQEEQGSSLENHEVVGFNEEAEKVISRLFEGLECLDVIPVVGMPGLGKTTLARKIYNDPKIPRCFFSCIWVFVGQSYNNKDILLNILKGFTKRFEEFHDKDEAEIAEEIRGRVANGGKCLIVLDDVWDSNVVDFVKTVFPENNRSHRIMMTTRHEDVARSVNVDPHKLKFLNEKESFQLLEKRAFGNSRCPIELVEHGEGIVEKCSGVPLTIVVIAGALRGRMSELDWKVVKENVGKHLIEEDKLKRCLKIVGLSYNHLPQDRKACFLYFGAFPQGFEIPSWKLIRLWIAEGLIMSNLPGSEIEEIAECYLNDFANRNLVMVMEKRSNGQIKTCRVHDMLHEFCIVQATRLSLIQQVCLTPGQDSPSIQNINTSRRLSIQSSVPTNFISKTTTENHVRSFLCFSSKRKLIDLSNINVQLIPQVFPLIRVLDIESIKFSITGEFYQLFHMRYIAISGDFKELPKLFSCFCNLQTLLLYTSKPTLDIKADIWNMSRLRHLRTNKPANLPPPTISSSCLQTLSLVAPESCKEDVLAKAGNLKKLSIKGKMTALGEFSNFLVLRHLENLTLLNDDMSKALHLPAAFFVYLPKLKKLTLSKTMFEWNEANRLGQLECLEVLKLKESAFMGKSWKMEKEGFRKLQVLWIERADFESWEASDCPFPRLRNLVLVSCLNLEAVPLELADLDHLQEMMLDNTSKARESAKEIERKRKEKQTPESVKFKLTIPY</sequence>
<dbReference type="Gene3D" id="1.10.8.430">
    <property type="entry name" value="Helical domain of apoptotic protease-activating factors"/>
    <property type="match status" value="1"/>
</dbReference>
<accession>A0AAE1SJT3</accession>
<keyword evidence="6" id="KW-0611">Plant defense</keyword>
<feature type="region of interest" description="Disordered" evidence="10">
    <location>
        <begin position="847"/>
        <end position="875"/>
    </location>
</feature>
<dbReference type="SUPFAM" id="SSF52540">
    <property type="entry name" value="P-loop containing nucleoside triphosphate hydrolases"/>
    <property type="match status" value="1"/>
</dbReference>
<dbReference type="InterPro" id="IPR032675">
    <property type="entry name" value="LRR_dom_sf"/>
</dbReference>
<feature type="domain" description="NB-ARC" evidence="11">
    <location>
        <begin position="170"/>
        <end position="339"/>
    </location>
</feature>
<dbReference type="Gene3D" id="1.10.10.10">
    <property type="entry name" value="Winged helix-like DNA-binding domain superfamily/Winged helix DNA-binding domain"/>
    <property type="match status" value="1"/>
</dbReference>
<dbReference type="Gene3D" id="3.40.50.300">
    <property type="entry name" value="P-loop containing nucleotide triphosphate hydrolases"/>
    <property type="match status" value="1"/>
</dbReference>
<keyword evidence="4" id="KW-0677">Repeat</keyword>
<dbReference type="GO" id="GO:0098542">
    <property type="term" value="P:defense response to other organism"/>
    <property type="evidence" value="ECO:0007669"/>
    <property type="project" value="TreeGrafter"/>
</dbReference>
<comment type="subcellular location">
    <subcellularLocation>
        <location evidence="1">Membrane</location>
        <topology evidence="1">Peripheral membrane protein</topology>
    </subcellularLocation>
</comment>
<feature type="domain" description="Disease resistance N-terminal" evidence="12">
    <location>
        <begin position="17"/>
        <end position="101"/>
    </location>
</feature>
<evidence type="ECO:0000259" key="11">
    <source>
        <dbReference type="Pfam" id="PF00931"/>
    </source>
</evidence>
<dbReference type="InterPro" id="IPR036388">
    <property type="entry name" value="WH-like_DNA-bd_sf"/>
</dbReference>
<dbReference type="PRINTS" id="PR00364">
    <property type="entry name" value="DISEASERSIST"/>
</dbReference>
<keyword evidence="8" id="KW-0175">Coiled coil</keyword>
<keyword evidence="5" id="KW-0547">Nucleotide-binding</keyword>
<dbReference type="InterPro" id="IPR002182">
    <property type="entry name" value="NB-ARC"/>
</dbReference>
<evidence type="ECO:0000313" key="15">
    <source>
        <dbReference type="EMBL" id="KAK4371250.1"/>
    </source>
</evidence>
<evidence type="ECO:0000256" key="8">
    <source>
        <dbReference type="ARBA" id="ARBA00023054"/>
    </source>
</evidence>
<evidence type="ECO:0000256" key="3">
    <source>
        <dbReference type="ARBA" id="ARBA00022614"/>
    </source>
</evidence>
<dbReference type="GO" id="GO:0051607">
    <property type="term" value="P:defense response to virus"/>
    <property type="evidence" value="ECO:0007669"/>
    <property type="project" value="UniProtKB-ARBA"/>
</dbReference>
<dbReference type="AlphaFoldDB" id="A0AAE1SJT3"/>
<feature type="domain" description="Disease resistance R13L4/SHOC-2-like LRR" evidence="14">
    <location>
        <begin position="547"/>
        <end position="692"/>
    </location>
</feature>
<dbReference type="InterPro" id="IPR055414">
    <property type="entry name" value="LRR_R13L4/SHOC2-like"/>
</dbReference>
<evidence type="ECO:0000256" key="5">
    <source>
        <dbReference type="ARBA" id="ARBA00022741"/>
    </source>
</evidence>
<dbReference type="PANTHER" id="PTHR23155">
    <property type="entry name" value="DISEASE RESISTANCE PROTEIN RP"/>
    <property type="match status" value="1"/>
</dbReference>
<evidence type="ECO:0000259" key="12">
    <source>
        <dbReference type="Pfam" id="PF18052"/>
    </source>
</evidence>
<dbReference type="Pfam" id="PF23559">
    <property type="entry name" value="WHD_DRP"/>
    <property type="match status" value="1"/>
</dbReference>
<dbReference type="InterPro" id="IPR058922">
    <property type="entry name" value="WHD_DRP"/>
</dbReference>
<name>A0AAE1SJT3_9SOLA</name>
<evidence type="ECO:0000259" key="13">
    <source>
        <dbReference type="Pfam" id="PF23559"/>
    </source>
</evidence>
<dbReference type="SUPFAM" id="SSF52058">
    <property type="entry name" value="L domain-like"/>
    <property type="match status" value="1"/>
</dbReference>
<dbReference type="GO" id="GO:0005524">
    <property type="term" value="F:ATP binding"/>
    <property type="evidence" value="ECO:0007669"/>
    <property type="project" value="UniProtKB-KW"/>
</dbReference>
<dbReference type="FunFam" id="3.40.50.300:FF:001091">
    <property type="entry name" value="Probable disease resistance protein At1g61300"/>
    <property type="match status" value="1"/>
</dbReference>
<evidence type="ECO:0000256" key="2">
    <source>
        <dbReference type="ARBA" id="ARBA00008894"/>
    </source>
</evidence>
<evidence type="ECO:0000256" key="6">
    <source>
        <dbReference type="ARBA" id="ARBA00022821"/>
    </source>
</evidence>
<dbReference type="PANTHER" id="PTHR23155:SF1193">
    <property type="entry name" value="DISEASE RESISTANCE PROTEIN RPP13-RELATED"/>
    <property type="match status" value="1"/>
</dbReference>
<dbReference type="InterPro" id="IPR044974">
    <property type="entry name" value="Disease_R_plants"/>
</dbReference>
<dbReference type="Proteomes" id="UP001291623">
    <property type="component" value="Unassembled WGS sequence"/>
</dbReference>
<dbReference type="FunFam" id="1.10.10.10:FF:000322">
    <property type="entry name" value="Probable disease resistance protein At1g63360"/>
    <property type="match status" value="1"/>
</dbReference>
<evidence type="ECO:0000256" key="4">
    <source>
        <dbReference type="ARBA" id="ARBA00022737"/>
    </source>
</evidence>
<keyword evidence="9" id="KW-0472">Membrane</keyword>
<gene>
    <name evidence="15" type="ORF">RND71_010725</name>
</gene>
<evidence type="ECO:0000313" key="16">
    <source>
        <dbReference type="Proteomes" id="UP001291623"/>
    </source>
</evidence>
<evidence type="ECO:0000256" key="1">
    <source>
        <dbReference type="ARBA" id="ARBA00004170"/>
    </source>
</evidence>
<evidence type="ECO:0000256" key="9">
    <source>
        <dbReference type="ARBA" id="ARBA00023136"/>
    </source>
</evidence>
<dbReference type="InterPro" id="IPR042197">
    <property type="entry name" value="Apaf_helical"/>
</dbReference>
<evidence type="ECO:0000256" key="7">
    <source>
        <dbReference type="ARBA" id="ARBA00022840"/>
    </source>
</evidence>
<protein>
    <submittedName>
        <fullName evidence="15">Uncharacterized protein</fullName>
    </submittedName>
</protein>
<dbReference type="EMBL" id="JAVYJV010000005">
    <property type="protein sequence ID" value="KAK4371250.1"/>
    <property type="molecule type" value="Genomic_DNA"/>
</dbReference>
<keyword evidence="3" id="KW-0433">Leucine-rich repeat</keyword>
<dbReference type="Pfam" id="PF18052">
    <property type="entry name" value="Rx_N"/>
    <property type="match status" value="1"/>
</dbReference>
<comment type="similarity">
    <text evidence="2">Belongs to the disease resistance NB-LRR family.</text>
</comment>
<dbReference type="Gene3D" id="1.20.5.4130">
    <property type="match status" value="1"/>
</dbReference>
<organism evidence="15 16">
    <name type="scientific">Anisodus tanguticus</name>
    <dbReference type="NCBI Taxonomy" id="243964"/>
    <lineage>
        <taxon>Eukaryota</taxon>
        <taxon>Viridiplantae</taxon>
        <taxon>Streptophyta</taxon>
        <taxon>Embryophyta</taxon>
        <taxon>Tracheophyta</taxon>
        <taxon>Spermatophyta</taxon>
        <taxon>Magnoliopsida</taxon>
        <taxon>eudicotyledons</taxon>
        <taxon>Gunneridae</taxon>
        <taxon>Pentapetalae</taxon>
        <taxon>asterids</taxon>
        <taxon>lamiids</taxon>
        <taxon>Solanales</taxon>
        <taxon>Solanaceae</taxon>
        <taxon>Solanoideae</taxon>
        <taxon>Hyoscyameae</taxon>
        <taxon>Anisodus</taxon>
    </lineage>
</organism>
<comment type="caution">
    <text evidence="15">The sequence shown here is derived from an EMBL/GenBank/DDBJ whole genome shotgun (WGS) entry which is preliminary data.</text>
</comment>